<evidence type="ECO:0000313" key="1">
    <source>
        <dbReference type="EMBL" id="QNK01517.1"/>
    </source>
</evidence>
<reference evidence="1 2" key="1">
    <citation type="submission" date="2020-08" db="EMBL/GenBank/DDBJ databases">
        <title>Dyella sp. G9 isolated from forest soil.</title>
        <authorList>
            <person name="Fu J."/>
            <person name="Qiu L."/>
        </authorList>
    </citation>
    <scope>NUCLEOTIDE SEQUENCE [LARGE SCALE GENOMIC DNA]</scope>
    <source>
        <strain evidence="1 2">G9</strain>
    </source>
</reference>
<dbReference type="KEGG" id="dtl:H8F01_21190"/>
<dbReference type="InterPro" id="IPR021352">
    <property type="entry name" value="DUF2971"/>
</dbReference>
<sequence length="298" mass="33604">MERELMTGSAATYVERMRENLREFEALSHEERRQRLAELHSRLPSHLYHYRGFDGPNDERNLRDMLVNSQVFLRAPSDFNDPFECRFQFGTLGAMDEVHAYLVRTAVAQGATRADLARLADGMARLGAAGIQQVANDDSHQRLQAVGICCFAESYKNTLMWSHYGQSHKGVCIEFDVAHGINLFGLCKKVEYGGPLPKLDYPSVDPHDVIAPIFRKSKHWEYEEEWRVAIPSSSHRHLDFPAEAVTAVVFGCAAGDQAREVVNGLLEERAKLGLPPVRQKQVVRAIHDYVLEDAPDGT</sequence>
<dbReference type="AlphaFoldDB" id="A0A7G8Q409"/>
<gene>
    <name evidence="1" type="ORF">H8F01_21190</name>
</gene>
<organism evidence="1 2">
    <name type="scientific">Dyella telluris</name>
    <dbReference type="NCBI Taxonomy" id="2763498"/>
    <lineage>
        <taxon>Bacteria</taxon>
        <taxon>Pseudomonadati</taxon>
        <taxon>Pseudomonadota</taxon>
        <taxon>Gammaproteobacteria</taxon>
        <taxon>Lysobacterales</taxon>
        <taxon>Rhodanobacteraceae</taxon>
        <taxon>Dyella</taxon>
    </lineage>
</organism>
<evidence type="ECO:0000313" key="2">
    <source>
        <dbReference type="Proteomes" id="UP000515873"/>
    </source>
</evidence>
<dbReference type="Proteomes" id="UP000515873">
    <property type="component" value="Chromosome"/>
</dbReference>
<name>A0A7G8Q409_9GAMM</name>
<dbReference type="RefSeq" id="WP_187056979.1">
    <property type="nucleotide sequence ID" value="NZ_CP060412.1"/>
</dbReference>
<protein>
    <submittedName>
        <fullName evidence="1">DUF2971 domain-containing protein</fullName>
    </submittedName>
</protein>
<dbReference type="EMBL" id="CP060412">
    <property type="protein sequence ID" value="QNK01517.1"/>
    <property type="molecule type" value="Genomic_DNA"/>
</dbReference>
<proteinExistence type="predicted"/>
<dbReference type="Pfam" id="PF11185">
    <property type="entry name" value="DUF2971"/>
    <property type="match status" value="1"/>
</dbReference>
<accession>A0A7G8Q409</accession>
<keyword evidence="2" id="KW-1185">Reference proteome</keyword>